<keyword evidence="1" id="KW-0472">Membrane</keyword>
<feature type="transmembrane region" description="Helical" evidence="1">
    <location>
        <begin position="80"/>
        <end position="100"/>
    </location>
</feature>
<keyword evidence="1" id="KW-0812">Transmembrane</keyword>
<keyword evidence="1" id="KW-1133">Transmembrane helix</keyword>
<evidence type="ECO:0000313" key="2">
    <source>
        <dbReference type="EMBL" id="PIM53969.1"/>
    </source>
</evidence>
<accession>A0A2G9CEP4</accession>
<sequence length="253" mass="27553">MMPTLRGRLKASLLHFTFTLIVAASVAAAVFLLWYPWPYSEVSGGTGLFLLIVGVDAVLGPLITLVVFDRRKPPGELWRDMTVVVALQLAGLAFGAHTMFIARPVVLALEGDRFRAVIAASVIEQELPKAPESLRSLSMTGPRLANTRDVTDEEKMEAIFTAFGGADLGMRPSFWQEWDGRGRAQALRVGKPVTELLAKHPAQAAELRAAVAKTGKPIEQLIYIPMLARRTDWSVLLDRSTGDPIGFAAVDGF</sequence>
<dbReference type="OrthoDB" id="8613597at2"/>
<name>A0A2G9CEP4_9BURK</name>
<reference evidence="2 3" key="1">
    <citation type="submission" date="2017-11" db="EMBL/GenBank/DDBJ databases">
        <title>Draft genome sequence of Mitsuaria sp. HWN-4.</title>
        <authorList>
            <person name="Gundlapally S.R."/>
        </authorList>
    </citation>
    <scope>NUCLEOTIDE SEQUENCE [LARGE SCALE GENOMIC DNA]</scope>
    <source>
        <strain evidence="2 3">HWN-4</strain>
    </source>
</reference>
<feature type="transmembrane region" description="Helical" evidence="1">
    <location>
        <begin position="12"/>
        <end position="35"/>
    </location>
</feature>
<feature type="transmembrane region" description="Helical" evidence="1">
    <location>
        <begin position="47"/>
        <end position="68"/>
    </location>
</feature>
<evidence type="ECO:0000313" key="3">
    <source>
        <dbReference type="Proteomes" id="UP000231501"/>
    </source>
</evidence>
<evidence type="ECO:0000256" key="1">
    <source>
        <dbReference type="SAM" id="Phobius"/>
    </source>
</evidence>
<dbReference type="AlphaFoldDB" id="A0A2G9CEP4"/>
<proteinExistence type="predicted"/>
<keyword evidence="3" id="KW-1185">Reference proteome</keyword>
<dbReference type="RefSeq" id="WP_099860666.1">
    <property type="nucleotide sequence ID" value="NZ_PEOG01000014.1"/>
</dbReference>
<comment type="caution">
    <text evidence="2">The sequence shown here is derived from an EMBL/GenBank/DDBJ whole genome shotgun (WGS) entry which is preliminary data.</text>
</comment>
<dbReference type="EMBL" id="PEOG01000014">
    <property type="protein sequence ID" value="PIM53969.1"/>
    <property type="molecule type" value="Genomic_DNA"/>
</dbReference>
<protein>
    <submittedName>
        <fullName evidence="2">Pilus assembly protein</fullName>
    </submittedName>
</protein>
<gene>
    <name evidence="2" type="ORF">CS062_06660</name>
</gene>
<organism evidence="2 3">
    <name type="scientific">Roseateles chitinivorans</name>
    <dbReference type="NCBI Taxonomy" id="2917965"/>
    <lineage>
        <taxon>Bacteria</taxon>
        <taxon>Pseudomonadati</taxon>
        <taxon>Pseudomonadota</taxon>
        <taxon>Betaproteobacteria</taxon>
        <taxon>Burkholderiales</taxon>
        <taxon>Sphaerotilaceae</taxon>
        <taxon>Roseateles</taxon>
    </lineage>
</organism>
<dbReference type="Proteomes" id="UP000231501">
    <property type="component" value="Unassembled WGS sequence"/>
</dbReference>